<evidence type="ECO:0000313" key="3">
    <source>
        <dbReference type="Proteomes" id="UP000199017"/>
    </source>
</evidence>
<feature type="transmembrane region" description="Helical" evidence="1">
    <location>
        <begin position="242"/>
        <end position="260"/>
    </location>
</feature>
<feature type="transmembrane region" description="Helical" evidence="1">
    <location>
        <begin position="321"/>
        <end position="342"/>
    </location>
</feature>
<reference evidence="2 3" key="1">
    <citation type="submission" date="2016-10" db="EMBL/GenBank/DDBJ databases">
        <authorList>
            <person name="de Groot N.N."/>
        </authorList>
    </citation>
    <scope>NUCLEOTIDE SEQUENCE [LARGE SCALE GENOMIC DNA]</scope>
    <source>
        <strain evidence="3">P4B,CCM 7963,CECT 7998,DSM 25260,IBRC-M 10614,KCTC 13821</strain>
    </source>
</reference>
<proteinExistence type="predicted"/>
<evidence type="ECO:0000256" key="1">
    <source>
        <dbReference type="SAM" id="Phobius"/>
    </source>
</evidence>
<accession>A0A1G8FTX3</accession>
<feature type="transmembrane region" description="Helical" evidence="1">
    <location>
        <begin position="118"/>
        <end position="141"/>
    </location>
</feature>
<feature type="transmembrane region" description="Helical" evidence="1">
    <location>
        <begin position="217"/>
        <end position="236"/>
    </location>
</feature>
<sequence length="359" mass="41228">MLGCMIKVAGEMGMRSKDNMKIINPASGSVIMALGIFLYAAIEAFPFLDHIMGETLTVVLAVIALLVYKSLTFQFFHKDFLLPFLKNPVNSFVTGTWIAGISVLCNVIIKYFPELSAVVQVMGVINTILWFLFLVSCVYNFKQLFQRPRRHSIHGVILLSTVATQSLVIVWVEVFPFLPDVLELVVMVLGIFFYICGMFMIGIRYGKAKQWSLTEDWTNTNCIIHGALSITGLAIVSSQWMSALFIMIFWLVVFTLLIIVEMIEIIRAVKRVRQFGWKEGVFTYNISQWARNFTFGMFYAFSWTMHENPYYMNAMYDFHESFLSFWAWMVLVTLVVEIGLWVESKWPVSQGQKNSLPFD</sequence>
<feature type="transmembrane region" description="Helical" evidence="1">
    <location>
        <begin position="184"/>
        <end position="205"/>
    </location>
</feature>
<gene>
    <name evidence="2" type="ORF">SAMN05216352_10383</name>
</gene>
<dbReference type="EMBL" id="FNDU01000003">
    <property type="protein sequence ID" value="SDH85589.1"/>
    <property type="molecule type" value="Genomic_DNA"/>
</dbReference>
<evidence type="ECO:0000313" key="2">
    <source>
        <dbReference type="EMBL" id="SDH85589.1"/>
    </source>
</evidence>
<dbReference type="InterPro" id="IPR038665">
    <property type="entry name" value="Voltage-dep_anion_channel_sf"/>
</dbReference>
<dbReference type="STRING" id="930129.SAMN05216352_10383"/>
<feature type="transmembrane region" description="Helical" evidence="1">
    <location>
        <begin position="22"/>
        <end position="42"/>
    </location>
</feature>
<name>A0A1G8FTX3_9BACI</name>
<feature type="transmembrane region" description="Helical" evidence="1">
    <location>
        <begin position="89"/>
        <end position="112"/>
    </location>
</feature>
<keyword evidence="1" id="KW-0472">Membrane</keyword>
<dbReference type="Gene3D" id="1.50.10.150">
    <property type="entry name" value="Voltage-dependent anion channel"/>
    <property type="match status" value="1"/>
</dbReference>
<keyword evidence="1" id="KW-1133">Transmembrane helix</keyword>
<evidence type="ECO:0008006" key="4">
    <source>
        <dbReference type="Google" id="ProtNLM"/>
    </source>
</evidence>
<feature type="transmembrane region" description="Helical" evidence="1">
    <location>
        <begin position="281"/>
        <end position="301"/>
    </location>
</feature>
<feature type="transmembrane region" description="Helical" evidence="1">
    <location>
        <begin position="153"/>
        <end position="172"/>
    </location>
</feature>
<protein>
    <recommendedName>
        <fullName evidence="4">Voltage-dependent anion channel</fullName>
    </recommendedName>
</protein>
<dbReference type="Proteomes" id="UP000199017">
    <property type="component" value="Unassembled WGS sequence"/>
</dbReference>
<dbReference type="AlphaFoldDB" id="A0A1G8FTX3"/>
<feature type="transmembrane region" description="Helical" evidence="1">
    <location>
        <begin position="48"/>
        <end position="68"/>
    </location>
</feature>
<keyword evidence="1" id="KW-0812">Transmembrane</keyword>
<organism evidence="2 3">
    <name type="scientific">Alteribacillus bidgolensis</name>
    <dbReference type="NCBI Taxonomy" id="930129"/>
    <lineage>
        <taxon>Bacteria</taxon>
        <taxon>Bacillati</taxon>
        <taxon>Bacillota</taxon>
        <taxon>Bacilli</taxon>
        <taxon>Bacillales</taxon>
        <taxon>Bacillaceae</taxon>
        <taxon>Alteribacillus</taxon>
    </lineage>
</organism>
<keyword evidence="3" id="KW-1185">Reference proteome</keyword>